<dbReference type="CDD" id="cd01990">
    <property type="entry name" value="LarE-like"/>
    <property type="match status" value="1"/>
</dbReference>
<dbReference type="SUPFAM" id="SSF52402">
    <property type="entry name" value="Adenine nucleotide alpha hydrolases-like"/>
    <property type="match status" value="1"/>
</dbReference>
<dbReference type="Pfam" id="PF06508">
    <property type="entry name" value="QueC"/>
    <property type="match status" value="1"/>
</dbReference>
<protein>
    <submittedName>
        <fullName evidence="2">ATP-dependent sacrificial sulfur transferase LarE</fullName>
    </submittedName>
</protein>
<dbReference type="GO" id="GO:0016783">
    <property type="term" value="F:sulfurtransferase activity"/>
    <property type="evidence" value="ECO:0007669"/>
    <property type="project" value="InterPro"/>
</dbReference>
<name>A0A7C4UGJ9_UNCW3</name>
<proteinExistence type="predicted"/>
<comment type="caution">
    <text evidence="2">The sequence shown here is derived from an EMBL/GenBank/DDBJ whole genome shotgun (WGS) entry which is preliminary data.</text>
</comment>
<evidence type="ECO:0000313" key="2">
    <source>
        <dbReference type="EMBL" id="HGW92110.1"/>
    </source>
</evidence>
<feature type="active site" description="Nucleophile and sulfur donor" evidence="1">
    <location>
        <position position="173"/>
    </location>
</feature>
<dbReference type="AlphaFoldDB" id="A0A7C4UGJ9"/>
<organism evidence="2">
    <name type="scientific">candidate division WOR-3 bacterium</name>
    <dbReference type="NCBI Taxonomy" id="2052148"/>
    <lineage>
        <taxon>Bacteria</taxon>
        <taxon>Bacteria division WOR-3</taxon>
    </lineage>
</organism>
<keyword evidence="2" id="KW-0808">Transferase</keyword>
<reference evidence="2" key="1">
    <citation type="journal article" date="2020" name="mSystems">
        <title>Genome- and Community-Level Interaction Insights into Carbon Utilization and Element Cycling Functions of Hydrothermarchaeota in Hydrothermal Sediment.</title>
        <authorList>
            <person name="Zhou Z."/>
            <person name="Liu Y."/>
            <person name="Xu W."/>
            <person name="Pan J."/>
            <person name="Luo Z.H."/>
            <person name="Li M."/>
        </authorList>
    </citation>
    <scope>NUCLEOTIDE SEQUENCE [LARGE SCALE GENOMIC DNA]</scope>
    <source>
        <strain evidence="2">SpSt-780</strain>
    </source>
</reference>
<gene>
    <name evidence="2" type="primary">larE</name>
    <name evidence="2" type="ORF">ENV67_06190</name>
</gene>
<dbReference type="PANTHER" id="PTHR43169">
    <property type="entry name" value="EXSB FAMILY PROTEIN"/>
    <property type="match status" value="1"/>
</dbReference>
<accession>A0A7C4UGJ9</accession>
<dbReference type="NCBIfam" id="TIGR00268">
    <property type="entry name" value="ATP-dependent sacrificial sulfur transferase LarE"/>
    <property type="match status" value="1"/>
</dbReference>
<dbReference type="InterPro" id="IPR052188">
    <property type="entry name" value="Ni-pincer_cofactor_biosynth"/>
</dbReference>
<dbReference type="PIRSF" id="PIRSF006661">
    <property type="entry name" value="PP-lp_UCP006661"/>
    <property type="match status" value="1"/>
</dbReference>
<dbReference type="InterPro" id="IPR005232">
    <property type="entry name" value="LarE"/>
</dbReference>
<sequence length="269" mass="31036">MQKKLESLKGIIKETEGVLVAYSGGIDSTFLLKVALSVLGKNVIAVTVNSEVFAKKEIENAKKIARILGVKNLIIKIKHLNDEKFVINSILRCYYCKKKIFSELLILANKFGFKNVIEGSNYDDTMDFRPGMRALKELGIKSPLKEAMLNKDEIRILSKQMKLPNWDKPPSPCLATRIPYGVRITKEELLKIESAEEFLLKLGFREVRVRSHFDIARIEIPKYDIKKIFEMDRAEKIVRKFREIGYKFITIDLEGYRKGSMNEEWIGKE</sequence>
<dbReference type="EMBL" id="DTHG01000079">
    <property type="protein sequence ID" value="HGW92110.1"/>
    <property type="molecule type" value="Genomic_DNA"/>
</dbReference>
<dbReference type="InterPro" id="IPR018317">
    <property type="entry name" value="QueC"/>
</dbReference>
<evidence type="ECO:0000256" key="1">
    <source>
        <dbReference type="PIRSR" id="PIRSR006661-1"/>
    </source>
</evidence>
<dbReference type="Gene3D" id="3.40.50.620">
    <property type="entry name" value="HUPs"/>
    <property type="match status" value="1"/>
</dbReference>
<dbReference type="PANTHER" id="PTHR43169:SF2">
    <property type="entry name" value="NAD_GMP SYNTHASE DOMAIN-CONTAINING PROTEIN"/>
    <property type="match status" value="1"/>
</dbReference>
<dbReference type="InterPro" id="IPR014729">
    <property type="entry name" value="Rossmann-like_a/b/a_fold"/>
</dbReference>